<dbReference type="Proteomes" id="UP000325577">
    <property type="component" value="Linkage Group LG20"/>
</dbReference>
<keyword evidence="3" id="KW-1185">Reference proteome</keyword>
<dbReference type="Pfam" id="PF08387">
    <property type="entry name" value="FBD"/>
    <property type="match status" value="1"/>
</dbReference>
<gene>
    <name evidence="2" type="ORF">F0562_033921</name>
</gene>
<feature type="domain" description="FBD" evidence="1">
    <location>
        <begin position="79"/>
        <end position="117"/>
    </location>
</feature>
<evidence type="ECO:0000259" key="1">
    <source>
        <dbReference type="Pfam" id="PF08387"/>
    </source>
</evidence>
<accession>A0A5J5AFA4</accession>
<protein>
    <recommendedName>
        <fullName evidence="1">FBD domain-containing protein</fullName>
    </recommendedName>
</protein>
<proteinExistence type="predicted"/>
<reference evidence="2 3" key="1">
    <citation type="submission" date="2019-09" db="EMBL/GenBank/DDBJ databases">
        <title>A chromosome-level genome assembly of the Chinese tupelo Nyssa sinensis.</title>
        <authorList>
            <person name="Yang X."/>
            <person name="Kang M."/>
            <person name="Yang Y."/>
            <person name="Xiong H."/>
            <person name="Wang M."/>
            <person name="Zhang Z."/>
            <person name="Wang Z."/>
            <person name="Wu H."/>
            <person name="Ma T."/>
            <person name="Liu J."/>
            <person name="Xi Z."/>
        </authorList>
    </citation>
    <scope>NUCLEOTIDE SEQUENCE [LARGE SCALE GENOMIC DNA]</scope>
    <source>
        <strain evidence="2">J267</strain>
        <tissue evidence="2">Leaf</tissue>
    </source>
</reference>
<evidence type="ECO:0000313" key="2">
    <source>
        <dbReference type="EMBL" id="KAA8529280.1"/>
    </source>
</evidence>
<dbReference type="AlphaFoldDB" id="A0A5J5AFA4"/>
<dbReference type="EMBL" id="CM018044">
    <property type="protein sequence ID" value="KAA8529280.1"/>
    <property type="molecule type" value="Genomic_DNA"/>
</dbReference>
<dbReference type="InterPro" id="IPR006566">
    <property type="entry name" value="FBD"/>
</dbReference>
<sequence>MSSLDEVMSCLPGVVKLYMGDCILKASAAGGVPKTLAKTANFLKSSLNLQELEIWASTSAGAAMEPILNFMEKQDCADCTLGQLRKVMVQGVRGLEPELVFVKYLLSRSPMLELMNIVHNEDIDSNAELRM</sequence>
<dbReference type="OrthoDB" id="1298633at2759"/>
<evidence type="ECO:0000313" key="3">
    <source>
        <dbReference type="Proteomes" id="UP000325577"/>
    </source>
</evidence>
<organism evidence="2 3">
    <name type="scientific">Nyssa sinensis</name>
    <dbReference type="NCBI Taxonomy" id="561372"/>
    <lineage>
        <taxon>Eukaryota</taxon>
        <taxon>Viridiplantae</taxon>
        <taxon>Streptophyta</taxon>
        <taxon>Embryophyta</taxon>
        <taxon>Tracheophyta</taxon>
        <taxon>Spermatophyta</taxon>
        <taxon>Magnoliopsida</taxon>
        <taxon>eudicotyledons</taxon>
        <taxon>Gunneridae</taxon>
        <taxon>Pentapetalae</taxon>
        <taxon>asterids</taxon>
        <taxon>Cornales</taxon>
        <taxon>Nyssaceae</taxon>
        <taxon>Nyssa</taxon>
    </lineage>
</organism>
<name>A0A5J5AFA4_9ASTE</name>